<protein>
    <submittedName>
        <fullName evidence="1">Uncharacterized protein</fullName>
    </submittedName>
</protein>
<comment type="caution">
    <text evidence="1">The sequence shown here is derived from an EMBL/GenBank/DDBJ whole genome shotgun (WGS) entry which is preliminary data.</text>
</comment>
<gene>
    <name evidence="1" type="ORF">HAQ05_19935</name>
</gene>
<proteinExistence type="predicted"/>
<dbReference type="EMBL" id="JAAOCA010000027">
    <property type="protein sequence ID" value="MBD1600954.1"/>
    <property type="molecule type" value="Genomic_DNA"/>
</dbReference>
<reference evidence="1 2" key="1">
    <citation type="journal article" date="2020" name="Insects">
        <title>Bacteria Belonging to Pseudomonas typographi sp. nov. from the Bark Beetle Ips typographus Have Genomic Potential to Aid in the Host Ecology.</title>
        <authorList>
            <person name="Peral-Aranega E."/>
            <person name="Saati-Santamaria Z."/>
            <person name="Kolarik M."/>
            <person name="Rivas R."/>
            <person name="Garcia-Fraile P."/>
        </authorList>
    </citation>
    <scope>NUCLEOTIDE SEQUENCE [LARGE SCALE GENOMIC DNA]</scope>
    <source>
        <strain evidence="1 2">CA3A</strain>
    </source>
</reference>
<sequence length="106" mass="12022">MVKTQPIAVEPALRERLLDRLGLALDVARTARRLRNETPAELELRGLSHAEFEWIHAYLRAHGTRAGHAEPVYRFTVESRRDNVVCLGTRSRDSATLSNRATFANK</sequence>
<name>A0ABR7Z6K7_9PSED</name>
<dbReference type="RefSeq" id="WP_190423849.1">
    <property type="nucleotide sequence ID" value="NZ_JAAOCA010000027.1"/>
</dbReference>
<evidence type="ECO:0000313" key="2">
    <source>
        <dbReference type="Proteomes" id="UP000805841"/>
    </source>
</evidence>
<evidence type="ECO:0000313" key="1">
    <source>
        <dbReference type="EMBL" id="MBD1600954.1"/>
    </source>
</evidence>
<accession>A0ABR7Z6K7</accession>
<dbReference type="Proteomes" id="UP000805841">
    <property type="component" value="Unassembled WGS sequence"/>
</dbReference>
<keyword evidence="2" id="KW-1185">Reference proteome</keyword>
<organism evidence="1 2">
    <name type="scientific">Pseudomonas typographi</name>
    <dbReference type="NCBI Taxonomy" id="2715964"/>
    <lineage>
        <taxon>Bacteria</taxon>
        <taxon>Pseudomonadati</taxon>
        <taxon>Pseudomonadota</taxon>
        <taxon>Gammaproteobacteria</taxon>
        <taxon>Pseudomonadales</taxon>
        <taxon>Pseudomonadaceae</taxon>
        <taxon>Pseudomonas</taxon>
    </lineage>
</organism>